<name>A0A5C6P5X4_9TELE</name>
<evidence type="ECO:0000256" key="1">
    <source>
        <dbReference type="SAM" id="Coils"/>
    </source>
</evidence>
<gene>
    <name evidence="2" type="ORF">D4764_15G0009840</name>
</gene>
<dbReference type="AlphaFoldDB" id="A0A5C6P5X4"/>
<proteinExistence type="predicted"/>
<reference evidence="2 3" key="1">
    <citation type="submission" date="2019-04" db="EMBL/GenBank/DDBJ databases">
        <title>Chromosome genome assembly for Takifugu flavidus.</title>
        <authorList>
            <person name="Xiao S."/>
        </authorList>
    </citation>
    <scope>NUCLEOTIDE SEQUENCE [LARGE SCALE GENOMIC DNA]</scope>
    <source>
        <strain evidence="2">HTHZ2018</strain>
        <tissue evidence="2">Muscle</tissue>
    </source>
</reference>
<feature type="coiled-coil region" evidence="1">
    <location>
        <begin position="20"/>
        <end position="72"/>
    </location>
</feature>
<dbReference type="EMBL" id="RHFK02000007">
    <property type="protein sequence ID" value="TWW73590.1"/>
    <property type="molecule type" value="Genomic_DNA"/>
</dbReference>
<keyword evidence="1" id="KW-0175">Coiled coil</keyword>
<dbReference type="Proteomes" id="UP000324091">
    <property type="component" value="Chromosome 15"/>
</dbReference>
<protein>
    <submittedName>
        <fullName evidence="2">Uncharacterized protein</fullName>
    </submittedName>
</protein>
<evidence type="ECO:0000313" key="2">
    <source>
        <dbReference type="EMBL" id="TWW73590.1"/>
    </source>
</evidence>
<evidence type="ECO:0000313" key="3">
    <source>
        <dbReference type="Proteomes" id="UP000324091"/>
    </source>
</evidence>
<organism evidence="2 3">
    <name type="scientific">Takifugu flavidus</name>
    <name type="common">sansaifugu</name>
    <dbReference type="NCBI Taxonomy" id="433684"/>
    <lineage>
        <taxon>Eukaryota</taxon>
        <taxon>Metazoa</taxon>
        <taxon>Chordata</taxon>
        <taxon>Craniata</taxon>
        <taxon>Vertebrata</taxon>
        <taxon>Euteleostomi</taxon>
        <taxon>Actinopterygii</taxon>
        <taxon>Neopterygii</taxon>
        <taxon>Teleostei</taxon>
        <taxon>Neoteleostei</taxon>
        <taxon>Acanthomorphata</taxon>
        <taxon>Eupercaria</taxon>
        <taxon>Tetraodontiformes</taxon>
        <taxon>Tetradontoidea</taxon>
        <taxon>Tetraodontidae</taxon>
        <taxon>Takifugu</taxon>
    </lineage>
</organism>
<comment type="caution">
    <text evidence="2">The sequence shown here is derived from an EMBL/GenBank/DDBJ whole genome shotgun (WGS) entry which is preliminary data.</text>
</comment>
<keyword evidence="3" id="KW-1185">Reference proteome</keyword>
<accession>A0A5C6P5X4</accession>
<sequence length="112" mass="13195">MKQQLLTKEETYNKMLADVCQRWERTAQTWVQMREELEQKIQEGKWLRQEDEQKTKEELQRLSEAIIQLEYNKPSLGCHLIVVEGFACPNDPRSSVVWGYMPLVGPPMANRS</sequence>